<gene>
    <name evidence="3" type="ORF">GCM10017772_29650</name>
</gene>
<dbReference type="Pfam" id="PF00857">
    <property type="entry name" value="Isochorismatase"/>
    <property type="match status" value="1"/>
</dbReference>
<dbReference type="EMBL" id="BNAS01000004">
    <property type="protein sequence ID" value="GHH74831.1"/>
    <property type="molecule type" value="Genomic_DNA"/>
</dbReference>
<sequence length="224" mass="23117">MTALRDRQLAALVPEAGALIVVDVQRSFGDPALLAPYGLDAAAEAAVAAAVTRCAALVDGARRRGVPVYWVELGTPADEPWRASAWLRTGNLDAPVGPEEPCVLGSRGAEWYGVTPLTGEPRIVKRGYSGFVGTDLAERLAADGIEWVAVAGLTTECCVAATATDAFQLGWPVLLVDDATAAYAGDIHRAAVASLALNVAVVADTAQVEGVWAGRAALVAEVIA</sequence>
<feature type="domain" description="Isochorismatase-like" evidence="2">
    <location>
        <begin position="18"/>
        <end position="207"/>
    </location>
</feature>
<organism evidence="3 4">
    <name type="scientific">Promicromonospora soli</name>
    <dbReference type="NCBI Taxonomy" id="2035533"/>
    <lineage>
        <taxon>Bacteria</taxon>
        <taxon>Bacillati</taxon>
        <taxon>Actinomycetota</taxon>
        <taxon>Actinomycetes</taxon>
        <taxon>Micrococcales</taxon>
        <taxon>Promicromonosporaceae</taxon>
        <taxon>Promicromonospora</taxon>
    </lineage>
</organism>
<evidence type="ECO:0000313" key="4">
    <source>
        <dbReference type="Proteomes" id="UP000627369"/>
    </source>
</evidence>
<dbReference type="CDD" id="cd00431">
    <property type="entry name" value="cysteine_hydrolases"/>
    <property type="match status" value="1"/>
</dbReference>
<reference evidence="3" key="2">
    <citation type="submission" date="2020-09" db="EMBL/GenBank/DDBJ databases">
        <authorList>
            <person name="Sun Q."/>
            <person name="Zhou Y."/>
        </authorList>
    </citation>
    <scope>NUCLEOTIDE SEQUENCE</scope>
    <source>
        <strain evidence="3">CGMCC 4.7398</strain>
    </source>
</reference>
<keyword evidence="4" id="KW-1185">Reference proteome</keyword>
<dbReference type="Proteomes" id="UP000627369">
    <property type="component" value="Unassembled WGS sequence"/>
</dbReference>
<dbReference type="InterPro" id="IPR050272">
    <property type="entry name" value="Isochorismatase-like_hydrls"/>
</dbReference>
<proteinExistence type="predicted"/>
<protein>
    <submittedName>
        <fullName evidence="3">Isochorismatase</fullName>
    </submittedName>
</protein>
<dbReference type="GO" id="GO:0016787">
    <property type="term" value="F:hydrolase activity"/>
    <property type="evidence" value="ECO:0007669"/>
    <property type="project" value="UniProtKB-KW"/>
</dbReference>
<dbReference type="PANTHER" id="PTHR43540">
    <property type="entry name" value="PEROXYUREIDOACRYLATE/UREIDOACRYLATE AMIDOHYDROLASE-RELATED"/>
    <property type="match status" value="1"/>
</dbReference>
<evidence type="ECO:0000256" key="1">
    <source>
        <dbReference type="ARBA" id="ARBA00022801"/>
    </source>
</evidence>
<name>A0A919KWS7_9MICO</name>
<evidence type="ECO:0000259" key="2">
    <source>
        <dbReference type="Pfam" id="PF00857"/>
    </source>
</evidence>
<dbReference type="AlphaFoldDB" id="A0A919KWS7"/>
<evidence type="ECO:0000313" key="3">
    <source>
        <dbReference type="EMBL" id="GHH74831.1"/>
    </source>
</evidence>
<keyword evidence="1" id="KW-0378">Hydrolase</keyword>
<accession>A0A919KWS7</accession>
<dbReference type="SUPFAM" id="SSF52499">
    <property type="entry name" value="Isochorismatase-like hydrolases"/>
    <property type="match status" value="1"/>
</dbReference>
<reference evidence="3" key="1">
    <citation type="journal article" date="2014" name="Int. J. Syst. Evol. Microbiol.">
        <title>Complete genome sequence of Corynebacterium casei LMG S-19264T (=DSM 44701T), isolated from a smear-ripened cheese.</title>
        <authorList>
            <consortium name="US DOE Joint Genome Institute (JGI-PGF)"/>
            <person name="Walter F."/>
            <person name="Albersmeier A."/>
            <person name="Kalinowski J."/>
            <person name="Ruckert C."/>
        </authorList>
    </citation>
    <scope>NUCLEOTIDE SEQUENCE</scope>
    <source>
        <strain evidence="3">CGMCC 4.7398</strain>
    </source>
</reference>
<comment type="caution">
    <text evidence="3">The sequence shown here is derived from an EMBL/GenBank/DDBJ whole genome shotgun (WGS) entry which is preliminary data.</text>
</comment>
<dbReference type="InterPro" id="IPR036380">
    <property type="entry name" value="Isochorismatase-like_sf"/>
</dbReference>
<dbReference type="RefSeq" id="WP_189670032.1">
    <property type="nucleotide sequence ID" value="NZ_BNAS01000004.1"/>
</dbReference>
<dbReference type="Gene3D" id="3.40.50.850">
    <property type="entry name" value="Isochorismatase-like"/>
    <property type="match status" value="1"/>
</dbReference>
<dbReference type="InterPro" id="IPR000868">
    <property type="entry name" value="Isochorismatase-like_dom"/>
</dbReference>